<dbReference type="PANTHER" id="PTHR38457">
    <property type="entry name" value="REGULATOR ABRB-RELATED"/>
    <property type="match status" value="1"/>
</dbReference>
<dbReference type="PANTHER" id="PTHR38457:SF1">
    <property type="entry name" value="REGULATOR ABRB-RELATED"/>
    <property type="match status" value="1"/>
</dbReference>
<accession>A0A4R7C688</accession>
<dbReference type="EMBL" id="SNZR01000011">
    <property type="protein sequence ID" value="TDR93442.1"/>
    <property type="molecule type" value="Genomic_DNA"/>
</dbReference>
<gene>
    <name evidence="2" type="ORF">EV668_0703</name>
</gene>
<dbReference type="PIRSF" id="PIRSF038991">
    <property type="entry name" value="Protein_AbrB"/>
    <property type="match status" value="1"/>
</dbReference>
<keyword evidence="1" id="KW-0472">Membrane</keyword>
<keyword evidence="1" id="KW-0812">Transmembrane</keyword>
<reference evidence="2 3" key="1">
    <citation type="submission" date="2019-03" db="EMBL/GenBank/DDBJ databases">
        <title>Genomic Encyclopedia of Type Strains, Phase IV (KMG-IV): sequencing the most valuable type-strain genomes for metagenomic binning, comparative biology and taxonomic classification.</title>
        <authorList>
            <person name="Goeker M."/>
        </authorList>
    </citation>
    <scope>NUCLEOTIDE SEQUENCE [LARGE SCALE GENOMIC DNA]</scope>
    <source>
        <strain evidence="2 3">DSM 25903</strain>
    </source>
</reference>
<dbReference type="NCBIfam" id="TIGR03082">
    <property type="entry name" value="Gneg_AbrB_dup"/>
    <property type="match status" value="2"/>
</dbReference>
<protein>
    <recommendedName>
        <fullName evidence="4">AbrB family transcriptional regulator</fullName>
    </recommendedName>
</protein>
<proteinExistence type="predicted"/>
<evidence type="ECO:0000313" key="3">
    <source>
        <dbReference type="Proteomes" id="UP000295122"/>
    </source>
</evidence>
<evidence type="ECO:0000313" key="2">
    <source>
        <dbReference type="EMBL" id="TDR93442.1"/>
    </source>
</evidence>
<feature type="transmembrane region" description="Helical" evidence="1">
    <location>
        <begin position="292"/>
        <end position="316"/>
    </location>
</feature>
<dbReference type="AlphaFoldDB" id="A0A4R7C688"/>
<feature type="transmembrane region" description="Helical" evidence="1">
    <location>
        <begin position="33"/>
        <end position="52"/>
    </location>
</feature>
<dbReference type="Proteomes" id="UP000295122">
    <property type="component" value="Unassembled WGS sequence"/>
</dbReference>
<feature type="transmembrane region" description="Helical" evidence="1">
    <location>
        <begin position="206"/>
        <end position="227"/>
    </location>
</feature>
<dbReference type="InterPro" id="IPR007820">
    <property type="entry name" value="AbrB_fam"/>
</dbReference>
<feature type="transmembrane region" description="Helical" evidence="1">
    <location>
        <begin position="89"/>
        <end position="109"/>
    </location>
</feature>
<feature type="transmembrane region" description="Helical" evidence="1">
    <location>
        <begin position="328"/>
        <end position="346"/>
    </location>
</feature>
<feature type="transmembrane region" description="Helical" evidence="1">
    <location>
        <begin position="233"/>
        <end position="253"/>
    </location>
</feature>
<sequence length="352" mass="35512">MTFPRLSDVVTWLGLAAVSLALTWLLTAASVPAAVLIGPMLVAIGFGLGGATARVSRPVFTAAQGVVGCLIASAVTPELLVEVVRDWDAMLFGVAVTMVASAAIGLFLARFGTLPGSTAAWGTAPGAASAMVVLGQEYGADPRLVATMQYVRVIIVVLCASLISGLLIDAPVVQVPQAAAAPGFDPAGLALTLVVALAGAAIGRRLGIPAGALLVPLAVAAMLNATGQVRLSIPPWLLAVAYAVIGWAIGLQFERGSLIRSIRALPEMIGAALAIVALCGLAAYVMVRVLGIGALTAFLATSPGGIDTVAIIALSGGADTPFVMSLQVLRVLVVVATGPAIARLVARYARPD</sequence>
<feature type="transmembrane region" description="Helical" evidence="1">
    <location>
        <begin position="150"/>
        <end position="168"/>
    </location>
</feature>
<evidence type="ECO:0000256" key="1">
    <source>
        <dbReference type="SAM" id="Phobius"/>
    </source>
</evidence>
<comment type="caution">
    <text evidence="2">The sequence shown here is derived from an EMBL/GenBank/DDBJ whole genome shotgun (WGS) entry which is preliminary data.</text>
</comment>
<organism evidence="2 3">
    <name type="scientific">Enterovirga rhinocerotis</name>
    <dbReference type="NCBI Taxonomy" id="1339210"/>
    <lineage>
        <taxon>Bacteria</taxon>
        <taxon>Pseudomonadati</taxon>
        <taxon>Pseudomonadota</taxon>
        <taxon>Alphaproteobacteria</taxon>
        <taxon>Hyphomicrobiales</taxon>
        <taxon>Methylobacteriaceae</taxon>
        <taxon>Enterovirga</taxon>
    </lineage>
</organism>
<name>A0A4R7C688_9HYPH</name>
<feature type="transmembrane region" description="Helical" evidence="1">
    <location>
        <begin position="265"/>
        <end position="286"/>
    </location>
</feature>
<evidence type="ECO:0008006" key="4">
    <source>
        <dbReference type="Google" id="ProtNLM"/>
    </source>
</evidence>
<feature type="transmembrane region" description="Helical" evidence="1">
    <location>
        <begin position="9"/>
        <end position="27"/>
    </location>
</feature>
<feature type="transmembrane region" description="Helical" evidence="1">
    <location>
        <begin position="59"/>
        <end position="77"/>
    </location>
</feature>
<dbReference type="GO" id="GO:0016020">
    <property type="term" value="C:membrane"/>
    <property type="evidence" value="ECO:0007669"/>
    <property type="project" value="InterPro"/>
</dbReference>
<dbReference type="Pfam" id="PF05145">
    <property type="entry name" value="AbrB"/>
    <property type="match status" value="1"/>
</dbReference>
<dbReference type="RefSeq" id="WP_245512813.1">
    <property type="nucleotide sequence ID" value="NZ_SNZR01000011.1"/>
</dbReference>
<keyword evidence="1" id="KW-1133">Transmembrane helix</keyword>
<keyword evidence="3" id="KW-1185">Reference proteome</keyword>
<dbReference type="InterPro" id="IPR017516">
    <property type="entry name" value="AbrB_dup"/>
</dbReference>
<dbReference type="GO" id="GO:0010468">
    <property type="term" value="P:regulation of gene expression"/>
    <property type="evidence" value="ECO:0007669"/>
    <property type="project" value="InterPro"/>
</dbReference>